<dbReference type="AlphaFoldDB" id="A0A0B6YBD9"/>
<dbReference type="Pfam" id="PF26000">
    <property type="entry name" value="UBA_ARIH2_N"/>
    <property type="match status" value="1"/>
</dbReference>
<proteinExistence type="predicted"/>
<feature type="region of interest" description="Disordered" evidence="1">
    <location>
        <begin position="1"/>
        <end position="28"/>
    </location>
</feature>
<evidence type="ECO:0000313" key="2">
    <source>
        <dbReference type="EMBL" id="CEK53454.1"/>
    </source>
</evidence>
<feature type="compositionally biased region" description="Polar residues" evidence="1">
    <location>
        <begin position="1"/>
        <end position="19"/>
    </location>
</feature>
<dbReference type="EMBL" id="HACG01006589">
    <property type="protein sequence ID" value="CEK53454.1"/>
    <property type="molecule type" value="Transcribed_RNA"/>
</dbReference>
<sequence>MSGDMSRQLSHMSEASSMGSDCDSSEDLDEDTEKFYYIDTTDDLDIDCPSKTDDPEYFEFEPLQLIEAEKMLNEEIEALCMKLKVHPSMAKMLLLRHNWQKEEVIDK</sequence>
<protein>
    <submittedName>
        <fullName evidence="2">Uncharacterized protein</fullName>
    </submittedName>
</protein>
<evidence type="ECO:0000256" key="1">
    <source>
        <dbReference type="SAM" id="MobiDB-lite"/>
    </source>
</evidence>
<organism evidence="2">
    <name type="scientific">Arion vulgaris</name>
    <dbReference type="NCBI Taxonomy" id="1028688"/>
    <lineage>
        <taxon>Eukaryota</taxon>
        <taxon>Metazoa</taxon>
        <taxon>Spiralia</taxon>
        <taxon>Lophotrochozoa</taxon>
        <taxon>Mollusca</taxon>
        <taxon>Gastropoda</taxon>
        <taxon>Heterobranchia</taxon>
        <taxon>Euthyneura</taxon>
        <taxon>Panpulmonata</taxon>
        <taxon>Eupulmonata</taxon>
        <taxon>Stylommatophora</taxon>
        <taxon>Helicina</taxon>
        <taxon>Arionoidea</taxon>
        <taxon>Arionidae</taxon>
        <taxon>Arion</taxon>
    </lineage>
</organism>
<gene>
    <name evidence="2" type="primary">ORF20335</name>
</gene>
<reference evidence="2" key="1">
    <citation type="submission" date="2014-12" db="EMBL/GenBank/DDBJ databases">
        <title>Insight into the proteome of Arion vulgaris.</title>
        <authorList>
            <person name="Aradska J."/>
            <person name="Bulat T."/>
            <person name="Smidak R."/>
            <person name="Sarate P."/>
            <person name="Gangsoo J."/>
            <person name="Sialana F."/>
            <person name="Bilban M."/>
            <person name="Lubec G."/>
        </authorList>
    </citation>
    <scope>NUCLEOTIDE SEQUENCE</scope>
    <source>
        <tissue evidence="2">Skin</tissue>
    </source>
</reference>
<accession>A0A0B6YBD9</accession>
<name>A0A0B6YBD9_9EUPU</name>